<dbReference type="InterPro" id="IPR014729">
    <property type="entry name" value="Rossmann-like_a/b/a_fold"/>
</dbReference>
<dbReference type="Gene3D" id="3.40.50.620">
    <property type="entry name" value="HUPs"/>
    <property type="match status" value="1"/>
</dbReference>
<accession>A0A4S3PSA9</accession>
<proteinExistence type="inferred from homology"/>
<evidence type="ECO:0000259" key="2">
    <source>
        <dbReference type="Pfam" id="PF00582"/>
    </source>
</evidence>
<dbReference type="Proteomes" id="UP000306477">
    <property type="component" value="Unassembled WGS sequence"/>
</dbReference>
<dbReference type="EMBL" id="SLUB01000015">
    <property type="protein sequence ID" value="THE12607.1"/>
    <property type="molecule type" value="Genomic_DNA"/>
</dbReference>
<feature type="domain" description="UspA" evidence="2">
    <location>
        <begin position="3"/>
        <end position="140"/>
    </location>
</feature>
<keyword evidence="4" id="KW-1185">Reference proteome</keyword>
<sequence>MPRLLVPVDGSEHSIKALHFALNQAVETGSDIILLNVQPSYNTPNVKRFVRQDQIQAYQHEESKIAFDKALAETENFSVPVKTKLRIGEPGIEICTEASESQVSQIIMGYRGLGAIKRTVLGSVSYKVLHEPPCPVTIVP</sequence>
<dbReference type="SUPFAM" id="SSF52402">
    <property type="entry name" value="Adenine nucleotide alpha hydrolases-like"/>
    <property type="match status" value="1"/>
</dbReference>
<protein>
    <submittedName>
        <fullName evidence="3">Universal stress protein</fullName>
    </submittedName>
</protein>
<evidence type="ECO:0000256" key="1">
    <source>
        <dbReference type="ARBA" id="ARBA00008791"/>
    </source>
</evidence>
<evidence type="ECO:0000313" key="4">
    <source>
        <dbReference type="Proteomes" id="UP000306477"/>
    </source>
</evidence>
<dbReference type="InterPro" id="IPR006015">
    <property type="entry name" value="Universal_stress_UspA"/>
</dbReference>
<dbReference type="PANTHER" id="PTHR31964">
    <property type="entry name" value="ADENINE NUCLEOTIDE ALPHA HYDROLASES-LIKE SUPERFAMILY PROTEIN"/>
    <property type="match status" value="1"/>
</dbReference>
<organism evidence="3 4">
    <name type="scientific">Bacillus timonensis</name>
    <dbReference type="NCBI Taxonomy" id="1033734"/>
    <lineage>
        <taxon>Bacteria</taxon>
        <taxon>Bacillati</taxon>
        <taxon>Bacillota</taxon>
        <taxon>Bacilli</taxon>
        <taxon>Bacillales</taxon>
        <taxon>Bacillaceae</taxon>
        <taxon>Bacillus</taxon>
    </lineage>
</organism>
<dbReference type="RefSeq" id="WP_136379556.1">
    <property type="nucleotide sequence ID" value="NZ_SLUB01000015.1"/>
</dbReference>
<evidence type="ECO:0000313" key="3">
    <source>
        <dbReference type="EMBL" id="THE12607.1"/>
    </source>
</evidence>
<dbReference type="Pfam" id="PF00582">
    <property type="entry name" value="Usp"/>
    <property type="match status" value="1"/>
</dbReference>
<comment type="caution">
    <text evidence="3">The sequence shown here is derived from an EMBL/GenBank/DDBJ whole genome shotgun (WGS) entry which is preliminary data.</text>
</comment>
<dbReference type="PRINTS" id="PR01438">
    <property type="entry name" value="UNVRSLSTRESS"/>
</dbReference>
<dbReference type="AlphaFoldDB" id="A0A4S3PSA9"/>
<reference evidence="3 4" key="1">
    <citation type="journal article" date="2019" name="Indoor Air">
        <title>Impacts of indoor surface finishes on bacterial viability.</title>
        <authorList>
            <person name="Hu J."/>
            <person name="Maamar S.B."/>
            <person name="Glawe A.J."/>
            <person name="Gottel N."/>
            <person name="Gilbert J.A."/>
            <person name="Hartmann E.M."/>
        </authorList>
    </citation>
    <scope>NUCLEOTIDE SEQUENCE [LARGE SCALE GENOMIC DNA]</scope>
    <source>
        <strain evidence="3 4">AF060A6</strain>
    </source>
</reference>
<dbReference type="CDD" id="cd23659">
    <property type="entry name" value="USP_At3g01520-like"/>
    <property type="match status" value="1"/>
</dbReference>
<gene>
    <name evidence="3" type="ORF">E1I69_10440</name>
</gene>
<comment type="similarity">
    <text evidence="1">Belongs to the universal stress protein A family.</text>
</comment>
<dbReference type="OrthoDB" id="9777884at2"/>
<dbReference type="InterPro" id="IPR006016">
    <property type="entry name" value="UspA"/>
</dbReference>
<dbReference type="PANTHER" id="PTHR31964:SF113">
    <property type="entry name" value="USPA DOMAIN-CONTAINING PROTEIN"/>
    <property type="match status" value="1"/>
</dbReference>
<name>A0A4S3PSA9_9BACI</name>